<dbReference type="NCBIfam" id="NF007687">
    <property type="entry name" value="PRK10363.1"/>
    <property type="match status" value="1"/>
</dbReference>
<dbReference type="GO" id="GO:0030288">
    <property type="term" value="C:outer membrane-bounded periplasmic space"/>
    <property type="evidence" value="ECO:0007669"/>
    <property type="project" value="TreeGrafter"/>
</dbReference>
<protein>
    <submittedName>
        <fullName evidence="7">Periplasmic protein CpxP</fullName>
    </submittedName>
    <submittedName>
        <fullName evidence="6">Stress adaptor protein CpxP</fullName>
    </submittedName>
</protein>
<dbReference type="InterPro" id="IPR052211">
    <property type="entry name" value="Cpx_auxiliary_protein"/>
</dbReference>
<name>A0A2C6DFQ2_9GAMM</name>
<evidence type="ECO:0000256" key="1">
    <source>
        <dbReference type="ARBA" id="ARBA00004418"/>
    </source>
</evidence>
<dbReference type="Proteomes" id="UP000224974">
    <property type="component" value="Unassembled WGS sequence"/>
</dbReference>
<dbReference type="Pfam" id="PF07813">
    <property type="entry name" value="LTXXQ"/>
    <property type="match status" value="1"/>
</dbReference>
<proteinExistence type="inferred from homology"/>
<dbReference type="Gene3D" id="1.20.120.1490">
    <property type="match status" value="1"/>
</dbReference>
<gene>
    <name evidence="6" type="primary">cpxP</name>
    <name evidence="6" type="ORF">CRN84_01105</name>
    <name evidence="7" type="ORF">NCTC12282_00686</name>
</gene>
<keyword evidence="4" id="KW-0574">Periplasm</keyword>
<dbReference type="STRING" id="1111728.GCA_000427805_02526"/>
<comment type="similarity">
    <text evidence="2">Belongs to the CpxP/Spy family.</text>
</comment>
<dbReference type="OrthoDB" id="6505017at2"/>
<feature type="signal peptide" evidence="5">
    <location>
        <begin position="1"/>
        <end position="22"/>
    </location>
</feature>
<feature type="chain" id="PRO_5036315793" evidence="5">
    <location>
        <begin position="23"/>
        <end position="170"/>
    </location>
</feature>
<evidence type="ECO:0000256" key="4">
    <source>
        <dbReference type="ARBA" id="ARBA00022764"/>
    </source>
</evidence>
<sequence>MRKVNTLIMASMLALSTSTVLAAEAKPSELINSSPVSTDNGEAMKHHKVMHKHGMFDGLNLTEKQRQQMRDLMRQNYHDAMPKMHMDNIEAMHKFITADKFDEDAVRAQAETIAKAQIERQVASAKVNNQFYNLLTPEQKAKFNQNHAEMMVKMQKNLDQMLKYQEPNPQ</sequence>
<reference evidence="7 9" key="3">
    <citation type="submission" date="2019-03" db="EMBL/GenBank/DDBJ databases">
        <authorList>
            <consortium name="Pathogen Informatics"/>
        </authorList>
    </citation>
    <scope>NUCLEOTIDE SEQUENCE [LARGE SCALE GENOMIC DNA]</scope>
    <source>
        <strain evidence="7 9">NCTC12282</strain>
    </source>
</reference>
<dbReference type="InterPro" id="IPR012899">
    <property type="entry name" value="LTXXQ"/>
</dbReference>
<evidence type="ECO:0000256" key="5">
    <source>
        <dbReference type="SAM" id="SignalP"/>
    </source>
</evidence>
<evidence type="ECO:0000313" key="6">
    <source>
        <dbReference type="EMBL" id="PHI28037.1"/>
    </source>
</evidence>
<keyword evidence="3 5" id="KW-0732">Signal</keyword>
<evidence type="ECO:0000313" key="7">
    <source>
        <dbReference type="EMBL" id="VFS45799.1"/>
    </source>
</evidence>
<dbReference type="PANTHER" id="PTHR38102">
    <property type="entry name" value="PERIPLASMIC CHAPERONE SPY"/>
    <property type="match status" value="1"/>
</dbReference>
<dbReference type="Proteomes" id="UP000373449">
    <property type="component" value="Unassembled WGS sequence"/>
</dbReference>
<reference evidence="6" key="2">
    <citation type="submission" date="2017-09" db="EMBL/GenBank/DDBJ databases">
        <title>FDA dAtabase for Regulatory Grade micrObial Sequences (FDA-ARGOS): Supporting development and validation of Infectious Disease Dx tests.</title>
        <authorList>
            <person name="Minogue T."/>
            <person name="Wolcott M."/>
            <person name="Wasieloski L."/>
            <person name="Aguilar W."/>
            <person name="Moore D."/>
            <person name="Tallon L.J."/>
            <person name="Sadzewicz L."/>
            <person name="Ott S."/>
            <person name="Zhao X."/>
            <person name="Nagaraj S."/>
            <person name="Vavikolanu K."/>
            <person name="Aluvathingal J."/>
            <person name="Nadendla S."/>
            <person name="Sichtig H."/>
        </authorList>
    </citation>
    <scope>NUCLEOTIDE SEQUENCE</scope>
    <source>
        <strain evidence="6">FDAARGOS_387</strain>
    </source>
</reference>
<organism evidence="6 8">
    <name type="scientific">Budvicia aquatica</name>
    <dbReference type="NCBI Taxonomy" id="82979"/>
    <lineage>
        <taxon>Bacteria</taxon>
        <taxon>Pseudomonadati</taxon>
        <taxon>Pseudomonadota</taxon>
        <taxon>Gammaproteobacteria</taxon>
        <taxon>Enterobacterales</taxon>
        <taxon>Budviciaceae</taxon>
        <taxon>Budvicia</taxon>
    </lineage>
</organism>
<dbReference type="CDD" id="cd09916">
    <property type="entry name" value="CpxP_like"/>
    <property type="match status" value="1"/>
</dbReference>
<keyword evidence="8" id="KW-1185">Reference proteome</keyword>
<evidence type="ECO:0000313" key="9">
    <source>
        <dbReference type="Proteomes" id="UP000373449"/>
    </source>
</evidence>
<accession>A0A2C6DFQ2</accession>
<dbReference type="PIRSF" id="PIRSF034445">
    <property type="entry name" value="CpxP_Spy"/>
    <property type="match status" value="1"/>
</dbReference>
<dbReference type="AlphaFoldDB" id="A0A2C6DFQ2"/>
<evidence type="ECO:0000313" key="8">
    <source>
        <dbReference type="Proteomes" id="UP000224974"/>
    </source>
</evidence>
<evidence type="ECO:0000256" key="3">
    <source>
        <dbReference type="ARBA" id="ARBA00022729"/>
    </source>
</evidence>
<dbReference type="EMBL" id="CAADJA010000002">
    <property type="protein sequence ID" value="VFS45799.1"/>
    <property type="molecule type" value="Genomic_DNA"/>
</dbReference>
<dbReference type="GO" id="GO:0051082">
    <property type="term" value="F:unfolded protein binding"/>
    <property type="evidence" value="ECO:0007669"/>
    <property type="project" value="TreeGrafter"/>
</dbReference>
<dbReference type="RefSeq" id="WP_029093237.1">
    <property type="nucleotide sequence ID" value="NZ_CAADJA010000002.1"/>
</dbReference>
<reference evidence="8" key="1">
    <citation type="submission" date="2017-09" db="EMBL/GenBank/DDBJ databases">
        <title>FDA dAtabase for Regulatory Grade micrObial Sequences (FDA-ARGOS): Supporting development and validation of Infectious Disease Dx tests.</title>
        <authorList>
            <person name="Minogue T."/>
            <person name="Wolcott M."/>
            <person name="Wasieloski L."/>
            <person name="Aguilar W."/>
            <person name="Moore D."/>
            <person name="Tallon L."/>
            <person name="Sadzewicz L."/>
            <person name="Ott S."/>
            <person name="Zhao X."/>
            <person name="Nagaraj S."/>
            <person name="Vavikolanu K."/>
            <person name="Aluvathingal J."/>
            <person name="Nadendla S."/>
            <person name="Sichtig H."/>
        </authorList>
    </citation>
    <scope>NUCLEOTIDE SEQUENCE [LARGE SCALE GENOMIC DNA]</scope>
    <source>
        <strain evidence="8">FDAARGOS_387</strain>
    </source>
</reference>
<dbReference type="PANTHER" id="PTHR38102:SF2">
    <property type="entry name" value="PERIPLASMIC PROTEIN CPXP"/>
    <property type="match status" value="1"/>
</dbReference>
<dbReference type="EMBL" id="PDDX01000001">
    <property type="protein sequence ID" value="PHI28037.1"/>
    <property type="molecule type" value="Genomic_DNA"/>
</dbReference>
<evidence type="ECO:0000256" key="2">
    <source>
        <dbReference type="ARBA" id="ARBA00008441"/>
    </source>
</evidence>
<comment type="subcellular location">
    <subcellularLocation>
        <location evidence="1">Periplasm</location>
    </subcellularLocation>
</comment>